<evidence type="ECO:0000256" key="1">
    <source>
        <dbReference type="ARBA" id="ARBA00004651"/>
    </source>
</evidence>
<feature type="transmembrane region" description="Helical" evidence="8">
    <location>
        <begin position="183"/>
        <end position="208"/>
    </location>
</feature>
<dbReference type="GO" id="GO:0005886">
    <property type="term" value="C:plasma membrane"/>
    <property type="evidence" value="ECO:0007669"/>
    <property type="project" value="UniProtKB-SubCell"/>
</dbReference>
<reference evidence="10 11" key="1">
    <citation type="submission" date="2020-09" db="EMBL/GenBank/DDBJ databases">
        <title>Sphingomonas sp., a new species isolated from pork steak.</title>
        <authorList>
            <person name="Heidler von Heilborn D."/>
        </authorList>
    </citation>
    <scope>NUCLEOTIDE SEQUENCE [LARGE SCALE GENOMIC DNA]</scope>
    <source>
        <strain evidence="11">S8-3T</strain>
    </source>
</reference>
<proteinExistence type="predicted"/>
<keyword evidence="4 8" id="KW-0812">Transmembrane</keyword>
<gene>
    <name evidence="10" type="ORF">H3Z74_15725</name>
</gene>
<feature type="transmembrane region" description="Helical" evidence="8">
    <location>
        <begin position="256"/>
        <end position="279"/>
    </location>
</feature>
<keyword evidence="5" id="KW-0571">Peptide transport</keyword>
<evidence type="ECO:0000259" key="9">
    <source>
        <dbReference type="PROSITE" id="PS50850"/>
    </source>
</evidence>
<dbReference type="InterPro" id="IPR005279">
    <property type="entry name" value="Dipep/tripep_permease"/>
</dbReference>
<keyword evidence="3" id="KW-1003">Cell membrane</keyword>
<feature type="transmembrane region" description="Helical" evidence="8">
    <location>
        <begin position="304"/>
        <end position="325"/>
    </location>
</feature>
<dbReference type="SUPFAM" id="SSF103473">
    <property type="entry name" value="MFS general substrate transporter"/>
    <property type="match status" value="1"/>
</dbReference>
<evidence type="ECO:0000256" key="2">
    <source>
        <dbReference type="ARBA" id="ARBA00022448"/>
    </source>
</evidence>
<feature type="transmembrane region" description="Helical" evidence="8">
    <location>
        <begin position="368"/>
        <end position="386"/>
    </location>
</feature>
<dbReference type="Pfam" id="PF00854">
    <property type="entry name" value="PTR2"/>
    <property type="match status" value="2"/>
</dbReference>
<feature type="transmembrane region" description="Helical" evidence="8">
    <location>
        <begin position="214"/>
        <end position="235"/>
    </location>
</feature>
<feature type="transmembrane region" description="Helical" evidence="8">
    <location>
        <begin position="337"/>
        <end position="362"/>
    </location>
</feature>
<evidence type="ECO:0000313" key="10">
    <source>
        <dbReference type="EMBL" id="QNQ08209.1"/>
    </source>
</evidence>
<feature type="transmembrane region" description="Helical" evidence="8">
    <location>
        <begin position="145"/>
        <end position="163"/>
    </location>
</feature>
<dbReference type="GO" id="GO:1904680">
    <property type="term" value="F:peptide transmembrane transporter activity"/>
    <property type="evidence" value="ECO:0007669"/>
    <property type="project" value="InterPro"/>
</dbReference>
<keyword evidence="5" id="KW-0653">Protein transport</keyword>
<keyword evidence="11" id="KW-1185">Reference proteome</keyword>
<dbReference type="GO" id="GO:0006857">
    <property type="term" value="P:oligopeptide transport"/>
    <property type="evidence" value="ECO:0007669"/>
    <property type="project" value="InterPro"/>
</dbReference>
<comment type="subcellular location">
    <subcellularLocation>
        <location evidence="1">Cell membrane</location>
        <topology evidence="1">Multi-pass membrane protein</topology>
    </subcellularLocation>
</comment>
<dbReference type="InterPro" id="IPR036259">
    <property type="entry name" value="MFS_trans_sf"/>
</dbReference>
<dbReference type="InterPro" id="IPR018456">
    <property type="entry name" value="PTR2_symporter_CS"/>
</dbReference>
<keyword evidence="6 8" id="KW-1133">Transmembrane helix</keyword>
<evidence type="ECO:0000256" key="7">
    <source>
        <dbReference type="ARBA" id="ARBA00023136"/>
    </source>
</evidence>
<dbReference type="Proteomes" id="UP000516148">
    <property type="component" value="Chromosome"/>
</dbReference>
<feature type="transmembrane region" description="Helical" evidence="8">
    <location>
        <begin position="433"/>
        <end position="458"/>
    </location>
</feature>
<dbReference type="AlphaFoldDB" id="A0A7H0LEV6"/>
<dbReference type="PROSITE" id="PS50850">
    <property type="entry name" value="MFS"/>
    <property type="match status" value="1"/>
</dbReference>
<evidence type="ECO:0000256" key="5">
    <source>
        <dbReference type="ARBA" id="ARBA00022856"/>
    </source>
</evidence>
<evidence type="ECO:0000256" key="8">
    <source>
        <dbReference type="SAM" id="Phobius"/>
    </source>
</evidence>
<evidence type="ECO:0000256" key="6">
    <source>
        <dbReference type="ARBA" id="ARBA00022989"/>
    </source>
</evidence>
<evidence type="ECO:0000256" key="4">
    <source>
        <dbReference type="ARBA" id="ARBA00022692"/>
    </source>
</evidence>
<keyword evidence="7 8" id="KW-0472">Membrane</keyword>
<feature type="transmembrane region" description="Helical" evidence="8">
    <location>
        <begin position="407"/>
        <end position="427"/>
    </location>
</feature>
<name>A0A7H0LEV6_9SPHN</name>
<dbReference type="InterPro" id="IPR050171">
    <property type="entry name" value="MFS_Transporters"/>
</dbReference>
<evidence type="ECO:0000256" key="3">
    <source>
        <dbReference type="ARBA" id="ARBA00022475"/>
    </source>
</evidence>
<dbReference type="NCBIfam" id="TIGR00924">
    <property type="entry name" value="yjdL_sub1_fam"/>
    <property type="match status" value="1"/>
</dbReference>
<accession>A0A7H0LEV6</accession>
<feature type="transmembrane region" description="Helical" evidence="8">
    <location>
        <begin position="97"/>
        <end position="114"/>
    </location>
</feature>
<dbReference type="CDD" id="cd17346">
    <property type="entry name" value="MFS_DtpA_like"/>
    <property type="match status" value="1"/>
</dbReference>
<dbReference type="EMBL" id="CP061038">
    <property type="protein sequence ID" value="QNQ08209.1"/>
    <property type="molecule type" value="Genomic_DNA"/>
</dbReference>
<keyword evidence="2" id="KW-0813">Transport</keyword>
<dbReference type="RefSeq" id="WP_187760538.1">
    <property type="nucleotide sequence ID" value="NZ_CP061038.1"/>
</dbReference>
<sequence length="468" mass="50057">MATRAETISDPAPSITAPTATDRSFLGHPKGLAYLAFTEAWERFSYYGMTALVVLYMAQQLFQPGHVEHVAGLAVYRGALEAVLGPLSPQALASQTFGFYSGLVYFTPVLGGWVADRLLGAKRTVVIGALLMSAGHFAMTFDQSFLLALLLLILGSGCLKGNISAQIGHLYPADDESRRTRAFTIFSMAINIGAVLGPLVCAGLAQAYGWHVGFGTAGVLMLLATITYLAGQRYLPDQRPRRRDRVAAAPLTAAEWRTVLLLVVVMGITVFQTITYFQFFNVGLVWIDSHADLATPLGHIPAPWFNSVDAFFSVIAVPPLIWLWAREARRGRESSDLTKIGIGAVLASISAAIMALAAMLAGAGTTSALIPFAAFAMIGVAFLYYWPPYLALMSRAAPPSVNATMMGCAYLSLFIGNIIMGWVGTLYETMPPGAFWMLNAGISMIGALLALLFGPALARRLASGSSQP</sequence>
<dbReference type="KEGG" id="spap:H3Z74_15725"/>
<organism evidence="10 11">
    <name type="scientific">Sphingomonas alpina</name>
    <dbReference type="NCBI Taxonomy" id="653931"/>
    <lineage>
        <taxon>Bacteria</taxon>
        <taxon>Pseudomonadati</taxon>
        <taxon>Pseudomonadota</taxon>
        <taxon>Alphaproteobacteria</taxon>
        <taxon>Sphingomonadales</taxon>
        <taxon>Sphingomonadaceae</taxon>
        <taxon>Sphingomonas</taxon>
    </lineage>
</organism>
<dbReference type="InterPro" id="IPR020846">
    <property type="entry name" value="MFS_dom"/>
</dbReference>
<dbReference type="Gene3D" id="1.20.1250.20">
    <property type="entry name" value="MFS general substrate transporter like domains"/>
    <property type="match status" value="2"/>
</dbReference>
<protein>
    <submittedName>
        <fullName evidence="10">Peptide MFS transporter</fullName>
    </submittedName>
</protein>
<dbReference type="PANTHER" id="PTHR23517:SF15">
    <property type="entry name" value="PROTON-DEPENDENT OLIGOPEPTIDE FAMILY TRANSPORT PROTEIN"/>
    <property type="match status" value="1"/>
</dbReference>
<dbReference type="InterPro" id="IPR000109">
    <property type="entry name" value="POT_fam"/>
</dbReference>
<evidence type="ECO:0000313" key="11">
    <source>
        <dbReference type="Proteomes" id="UP000516148"/>
    </source>
</evidence>
<feature type="transmembrane region" description="Helical" evidence="8">
    <location>
        <begin position="44"/>
        <end position="62"/>
    </location>
</feature>
<feature type="domain" description="Major facilitator superfamily (MFS) profile" evidence="9">
    <location>
        <begin position="53"/>
        <end position="458"/>
    </location>
</feature>
<dbReference type="PANTHER" id="PTHR23517">
    <property type="entry name" value="RESISTANCE PROTEIN MDTM, PUTATIVE-RELATED-RELATED"/>
    <property type="match status" value="1"/>
</dbReference>
<dbReference type="PROSITE" id="PS01022">
    <property type="entry name" value="PTR2_1"/>
    <property type="match status" value="1"/>
</dbReference>
<feature type="transmembrane region" description="Helical" evidence="8">
    <location>
        <begin position="121"/>
        <end position="139"/>
    </location>
</feature>